<keyword evidence="6 7" id="KW-0472">Membrane</keyword>
<dbReference type="InterPro" id="IPR035906">
    <property type="entry name" value="MetI-like_sf"/>
</dbReference>
<evidence type="ECO:0000256" key="3">
    <source>
        <dbReference type="ARBA" id="ARBA00022475"/>
    </source>
</evidence>
<dbReference type="CDD" id="cd06261">
    <property type="entry name" value="TM_PBP2"/>
    <property type="match status" value="1"/>
</dbReference>
<reference evidence="10 12" key="1">
    <citation type="submission" date="2018-08" db="EMBL/GenBank/DDBJ databases">
        <title>A genome reference for cultivated species of the human gut microbiota.</title>
        <authorList>
            <person name="Zou Y."/>
            <person name="Xue W."/>
            <person name="Luo G."/>
        </authorList>
    </citation>
    <scope>NUCLEOTIDE SEQUENCE [LARGE SCALE GENOMIC DNA]</scope>
    <source>
        <strain evidence="10 12">AF26-4BH</strain>
        <strain evidence="9">TF05-5AC</strain>
    </source>
</reference>
<feature type="transmembrane region" description="Helical" evidence="7">
    <location>
        <begin position="72"/>
        <end position="97"/>
    </location>
</feature>
<feature type="transmembrane region" description="Helical" evidence="7">
    <location>
        <begin position="151"/>
        <end position="172"/>
    </location>
</feature>
<proteinExistence type="inferred from homology"/>
<comment type="similarity">
    <text evidence="7">Belongs to the binding-protein-dependent transport system permease family.</text>
</comment>
<comment type="subcellular location">
    <subcellularLocation>
        <location evidence="1 7">Cell membrane</location>
        <topology evidence="1 7">Multi-pass membrane protein</topology>
    </subcellularLocation>
</comment>
<dbReference type="PANTHER" id="PTHR43744">
    <property type="entry name" value="ABC TRANSPORTER PERMEASE PROTEIN MG189-RELATED-RELATED"/>
    <property type="match status" value="1"/>
</dbReference>
<feature type="transmembrane region" description="Helical" evidence="7">
    <location>
        <begin position="109"/>
        <end position="131"/>
    </location>
</feature>
<dbReference type="Proteomes" id="UP000261166">
    <property type="component" value="Unassembled WGS sequence"/>
</dbReference>
<dbReference type="EMBL" id="QVLV01000001">
    <property type="protein sequence ID" value="RGE64955.1"/>
    <property type="molecule type" value="Genomic_DNA"/>
</dbReference>
<accession>A0A3E3IX21</accession>
<dbReference type="PROSITE" id="PS50928">
    <property type="entry name" value="ABC_TM1"/>
    <property type="match status" value="1"/>
</dbReference>
<evidence type="ECO:0000313" key="10">
    <source>
        <dbReference type="EMBL" id="RGE71639.1"/>
    </source>
</evidence>
<dbReference type="GO" id="GO:0005886">
    <property type="term" value="C:plasma membrane"/>
    <property type="evidence" value="ECO:0007669"/>
    <property type="project" value="UniProtKB-SubCell"/>
</dbReference>
<evidence type="ECO:0000313" key="11">
    <source>
        <dbReference type="Proteomes" id="UP000260812"/>
    </source>
</evidence>
<evidence type="ECO:0000256" key="1">
    <source>
        <dbReference type="ARBA" id="ARBA00004651"/>
    </source>
</evidence>
<dbReference type="InterPro" id="IPR000515">
    <property type="entry name" value="MetI-like"/>
</dbReference>
<evidence type="ECO:0000313" key="12">
    <source>
        <dbReference type="Proteomes" id="UP000261166"/>
    </source>
</evidence>
<evidence type="ECO:0000256" key="5">
    <source>
        <dbReference type="ARBA" id="ARBA00022989"/>
    </source>
</evidence>
<dbReference type="Proteomes" id="UP000260812">
    <property type="component" value="Unassembled WGS sequence"/>
</dbReference>
<keyword evidence="11" id="KW-1185">Reference proteome</keyword>
<evidence type="ECO:0000256" key="4">
    <source>
        <dbReference type="ARBA" id="ARBA00022692"/>
    </source>
</evidence>
<feature type="domain" description="ABC transmembrane type-1" evidence="8">
    <location>
        <begin position="73"/>
        <end position="276"/>
    </location>
</feature>
<gene>
    <name evidence="10" type="ORF">DWY69_11365</name>
    <name evidence="9" type="ORF">DXC51_01075</name>
</gene>
<dbReference type="SUPFAM" id="SSF161098">
    <property type="entry name" value="MetI-like"/>
    <property type="match status" value="1"/>
</dbReference>
<dbReference type="Pfam" id="PF00528">
    <property type="entry name" value="BPD_transp_1"/>
    <property type="match status" value="1"/>
</dbReference>
<dbReference type="GO" id="GO:0055085">
    <property type="term" value="P:transmembrane transport"/>
    <property type="evidence" value="ECO:0007669"/>
    <property type="project" value="InterPro"/>
</dbReference>
<evidence type="ECO:0000259" key="8">
    <source>
        <dbReference type="PROSITE" id="PS50928"/>
    </source>
</evidence>
<evidence type="ECO:0000256" key="7">
    <source>
        <dbReference type="RuleBase" id="RU363032"/>
    </source>
</evidence>
<keyword evidence="4 7" id="KW-0812">Transmembrane</keyword>
<evidence type="ECO:0000313" key="9">
    <source>
        <dbReference type="EMBL" id="RGE64955.1"/>
    </source>
</evidence>
<dbReference type="OrthoDB" id="9787837at2"/>
<feature type="transmembrane region" description="Helical" evidence="7">
    <location>
        <begin position="12"/>
        <end position="33"/>
    </location>
</feature>
<comment type="caution">
    <text evidence="10">The sequence shown here is derived from an EMBL/GenBank/DDBJ whole genome shotgun (WGS) entry which is preliminary data.</text>
</comment>
<evidence type="ECO:0000256" key="2">
    <source>
        <dbReference type="ARBA" id="ARBA00022448"/>
    </source>
</evidence>
<keyword evidence="2 7" id="KW-0813">Transport</keyword>
<keyword evidence="5 7" id="KW-1133">Transmembrane helix</keyword>
<dbReference type="AlphaFoldDB" id="A0A3E3IX21"/>
<dbReference type="EMBL" id="QVLU01000009">
    <property type="protein sequence ID" value="RGE71639.1"/>
    <property type="molecule type" value="Genomic_DNA"/>
</dbReference>
<feature type="transmembrane region" description="Helical" evidence="7">
    <location>
        <begin position="255"/>
        <end position="276"/>
    </location>
</feature>
<evidence type="ECO:0000256" key="6">
    <source>
        <dbReference type="ARBA" id="ARBA00023136"/>
    </source>
</evidence>
<name>A0A3E3IX21_9FIRM</name>
<organism evidence="10 12">
    <name type="scientific">Eisenbergiella massiliensis</name>
    <dbReference type="NCBI Taxonomy" id="1720294"/>
    <lineage>
        <taxon>Bacteria</taxon>
        <taxon>Bacillati</taxon>
        <taxon>Bacillota</taxon>
        <taxon>Clostridia</taxon>
        <taxon>Lachnospirales</taxon>
        <taxon>Lachnospiraceae</taxon>
        <taxon>Eisenbergiella</taxon>
    </lineage>
</organism>
<dbReference type="PANTHER" id="PTHR43744:SF12">
    <property type="entry name" value="ABC TRANSPORTER PERMEASE PROTEIN MG189-RELATED"/>
    <property type="match status" value="1"/>
</dbReference>
<dbReference type="Gene3D" id="1.10.3720.10">
    <property type="entry name" value="MetI-like"/>
    <property type="match status" value="1"/>
</dbReference>
<protein>
    <submittedName>
        <fullName evidence="10">Carbohydrate ABC transporter permease</fullName>
    </submittedName>
</protein>
<sequence length="291" mass="33017">MKDMKRSTGRNILRNIVLIILCLIMCFPFFMMLSTSLKSYTEIKSPVFHLFPERIRWENYVELFQSGRWGRYFLNSFTITAISTAAAVIINSMAGYAFARLHFKGRDTLFGIALLGMIVPAQVTMLPAYVIMKYIPFAGGNNIFGMGGSGLLNTTQGLILIYLSGAFGVFLFRQFMLNFPDSLDDASRIDGLSRFGTYVRIYMPLSKPAIATMVVLRATATWNDYIWPLLMTQKDKFYTVQLALSRFRSESGNEWQYTMAATAVIILPIIILFLFLQKYFIEGIATTGLKD</sequence>
<keyword evidence="3" id="KW-1003">Cell membrane</keyword>